<dbReference type="Proteomes" id="UP001162131">
    <property type="component" value="Unassembled WGS sequence"/>
</dbReference>
<organism evidence="1 2">
    <name type="scientific">Blepharisma stoltei</name>
    <dbReference type="NCBI Taxonomy" id="1481888"/>
    <lineage>
        <taxon>Eukaryota</taxon>
        <taxon>Sar</taxon>
        <taxon>Alveolata</taxon>
        <taxon>Ciliophora</taxon>
        <taxon>Postciliodesmatophora</taxon>
        <taxon>Heterotrichea</taxon>
        <taxon>Heterotrichida</taxon>
        <taxon>Blepharismidae</taxon>
        <taxon>Blepharisma</taxon>
    </lineage>
</organism>
<evidence type="ECO:0000313" key="1">
    <source>
        <dbReference type="EMBL" id="CAG9312758.1"/>
    </source>
</evidence>
<gene>
    <name evidence="1" type="ORF">BSTOLATCC_MIC7554</name>
</gene>
<sequence>MEDRVHTTFTQAANALTTLFKDSQHACNRAYSKGREDTAQEIFNMCLELRSQGLKYVNPSLFLERFHSYSPDMKITDIPESRKRCRN</sequence>
<dbReference type="EMBL" id="CAJZBQ010000009">
    <property type="protein sequence ID" value="CAG9312758.1"/>
    <property type="molecule type" value="Genomic_DNA"/>
</dbReference>
<name>A0AAU9IWQ6_9CILI</name>
<keyword evidence="2" id="KW-1185">Reference proteome</keyword>
<accession>A0AAU9IWQ6</accession>
<proteinExistence type="predicted"/>
<evidence type="ECO:0000313" key="2">
    <source>
        <dbReference type="Proteomes" id="UP001162131"/>
    </source>
</evidence>
<dbReference type="AlphaFoldDB" id="A0AAU9IWQ6"/>
<reference evidence="1" key="1">
    <citation type="submission" date="2021-09" db="EMBL/GenBank/DDBJ databases">
        <authorList>
            <consortium name="AG Swart"/>
            <person name="Singh M."/>
            <person name="Singh A."/>
            <person name="Seah K."/>
            <person name="Emmerich C."/>
        </authorList>
    </citation>
    <scope>NUCLEOTIDE SEQUENCE</scope>
    <source>
        <strain evidence="1">ATCC30299</strain>
    </source>
</reference>
<protein>
    <submittedName>
        <fullName evidence="1">Uncharacterized protein</fullName>
    </submittedName>
</protein>
<comment type="caution">
    <text evidence="1">The sequence shown here is derived from an EMBL/GenBank/DDBJ whole genome shotgun (WGS) entry which is preliminary data.</text>
</comment>